<sequence>MNKKLALVSGIASLVLTACASQQDRQTASGSYEYLKAEQRTKLQVPSDLDAPEFEDDYELPTVRQTGNSAYIGRDLEVVPPSLVIPLVAGSHVQDGYQGATVLIDQIKDSEALDKTIWNSLIGYLEENGVAVETFAPDDGRLITGWVPINLEQDGDDDGWFNWSSDEDSKGATGRFLFTLELKPHGRTGQLSVSLLDFKEGKTSLADRNPMQVRRDEVQMLNRVIGHYEYLNQLETNRRIAEIRQGLEMEMGFDSDGNPAFVLDAKYDIAWPRIQLVLRKLGFNVKDLDKRNGLIFVQYTDEQVSWWKDLLSSDDAKLLDYEEYRLKLKDLGAKTSITFMDKESTPFDAKMLTDLFEPFEQVMTEDGLDI</sequence>
<evidence type="ECO:0000313" key="9">
    <source>
        <dbReference type="Proteomes" id="UP001218788"/>
    </source>
</evidence>
<keyword evidence="3 6" id="KW-0564">Palmitate</keyword>
<comment type="function">
    <text evidence="6">Part of the outer membrane protein assembly complex, which is involved in assembly and insertion of beta-barrel proteins into the outer membrane.</text>
</comment>
<evidence type="ECO:0000256" key="1">
    <source>
        <dbReference type="ARBA" id="ARBA00022729"/>
    </source>
</evidence>
<evidence type="ECO:0000256" key="6">
    <source>
        <dbReference type="HAMAP-Rule" id="MF_00924"/>
    </source>
</evidence>
<accession>A0ABT5L400</accession>
<keyword evidence="5 6" id="KW-0449">Lipoprotein</keyword>
<keyword evidence="1 6" id="KW-0732">Signal</keyword>
<dbReference type="Pfam" id="PF06804">
    <property type="entry name" value="Lipoprotein_18"/>
    <property type="match status" value="1"/>
</dbReference>
<feature type="signal peptide" evidence="7">
    <location>
        <begin position="1"/>
        <end position="20"/>
    </location>
</feature>
<keyword evidence="9" id="KW-1185">Reference proteome</keyword>
<dbReference type="Proteomes" id="UP001218788">
    <property type="component" value="Unassembled WGS sequence"/>
</dbReference>
<evidence type="ECO:0000313" key="8">
    <source>
        <dbReference type="EMBL" id="MDC8831159.1"/>
    </source>
</evidence>
<comment type="subcellular location">
    <subcellularLocation>
        <location evidence="6">Cell outer membrane</location>
        <topology evidence="6">Lipid-anchor</topology>
    </subcellularLocation>
</comment>
<evidence type="ECO:0000256" key="5">
    <source>
        <dbReference type="ARBA" id="ARBA00023288"/>
    </source>
</evidence>
<reference evidence="8 9" key="1">
    <citation type="submission" date="2022-10" db="EMBL/GenBank/DDBJ databases">
        <title>Alteromonas sp. chi3 Genome sequencing.</title>
        <authorList>
            <person name="Park S."/>
        </authorList>
    </citation>
    <scope>NUCLEOTIDE SEQUENCE [LARGE SCALE GENOMIC DNA]</scope>
    <source>
        <strain evidence="9">chi3</strain>
    </source>
</reference>
<comment type="caution">
    <text evidence="8">The sequence shown here is derived from an EMBL/GenBank/DDBJ whole genome shotgun (WGS) entry which is preliminary data.</text>
</comment>
<dbReference type="InterPro" id="IPR014524">
    <property type="entry name" value="BamC"/>
</dbReference>
<dbReference type="EMBL" id="JAQQXP010000001">
    <property type="protein sequence ID" value="MDC8831159.1"/>
    <property type="molecule type" value="Genomic_DNA"/>
</dbReference>
<evidence type="ECO:0000256" key="2">
    <source>
        <dbReference type="ARBA" id="ARBA00023136"/>
    </source>
</evidence>
<protein>
    <recommendedName>
        <fullName evidence="6">Outer membrane protein assembly factor BamC</fullName>
    </recommendedName>
</protein>
<keyword evidence="2 6" id="KW-0472">Membrane</keyword>
<evidence type="ECO:0000256" key="4">
    <source>
        <dbReference type="ARBA" id="ARBA00023237"/>
    </source>
</evidence>
<comment type="similarity">
    <text evidence="6">Belongs to the BamC family.</text>
</comment>
<evidence type="ECO:0000256" key="7">
    <source>
        <dbReference type="SAM" id="SignalP"/>
    </source>
</evidence>
<comment type="subunit">
    <text evidence="6">Part of the Bam complex.</text>
</comment>
<feature type="chain" id="PRO_5046822483" description="Outer membrane protein assembly factor BamC" evidence="7">
    <location>
        <begin position="21"/>
        <end position="370"/>
    </location>
</feature>
<dbReference type="Gene3D" id="3.30.310.170">
    <property type="entry name" value="Outer membrane protein assembly factor BamC"/>
    <property type="match status" value="1"/>
</dbReference>
<proteinExistence type="inferred from homology"/>
<dbReference type="InterPro" id="IPR042268">
    <property type="entry name" value="BamC_C"/>
</dbReference>
<dbReference type="InterPro" id="IPR010653">
    <property type="entry name" value="NlpB/DapX"/>
</dbReference>
<gene>
    <name evidence="6 8" type="primary">bamC</name>
    <name evidence="8" type="ORF">OIK42_10345</name>
</gene>
<dbReference type="PROSITE" id="PS51257">
    <property type="entry name" value="PROKAR_LIPOPROTEIN"/>
    <property type="match status" value="1"/>
</dbReference>
<evidence type="ECO:0000256" key="3">
    <source>
        <dbReference type="ARBA" id="ARBA00023139"/>
    </source>
</evidence>
<organism evidence="8 9">
    <name type="scientific">Alteromonas gilva</name>
    <dbReference type="NCBI Taxonomy" id="2987522"/>
    <lineage>
        <taxon>Bacteria</taxon>
        <taxon>Pseudomonadati</taxon>
        <taxon>Pseudomonadota</taxon>
        <taxon>Gammaproteobacteria</taxon>
        <taxon>Alteromonadales</taxon>
        <taxon>Alteromonadaceae</taxon>
        <taxon>Alteromonas/Salinimonas group</taxon>
        <taxon>Alteromonas</taxon>
    </lineage>
</organism>
<dbReference type="RefSeq" id="WP_273640293.1">
    <property type="nucleotide sequence ID" value="NZ_JAQQXP010000001.1"/>
</dbReference>
<name>A0ABT5L400_9ALTE</name>
<dbReference type="HAMAP" id="MF_00924">
    <property type="entry name" value="OM_assembly_BamC"/>
    <property type="match status" value="1"/>
</dbReference>
<keyword evidence="4 6" id="KW-0998">Cell outer membrane</keyword>
<dbReference type="Gene3D" id="3.30.530.50">
    <property type="match status" value="1"/>
</dbReference>